<gene>
    <name evidence="2" type="ORF">SK069_11555</name>
</gene>
<dbReference type="PRINTS" id="PR00111">
    <property type="entry name" value="ABHYDROLASE"/>
</dbReference>
<organism evidence="2 3">
    <name type="scientific">Patulibacter brassicae</name>
    <dbReference type="NCBI Taxonomy" id="1705717"/>
    <lineage>
        <taxon>Bacteria</taxon>
        <taxon>Bacillati</taxon>
        <taxon>Actinomycetota</taxon>
        <taxon>Thermoleophilia</taxon>
        <taxon>Solirubrobacterales</taxon>
        <taxon>Patulibacteraceae</taxon>
        <taxon>Patulibacter</taxon>
    </lineage>
</organism>
<evidence type="ECO:0000313" key="3">
    <source>
        <dbReference type="Proteomes" id="UP001277761"/>
    </source>
</evidence>
<dbReference type="InterPro" id="IPR029058">
    <property type="entry name" value="AB_hydrolase_fold"/>
</dbReference>
<keyword evidence="2" id="KW-0378">Hydrolase</keyword>
<keyword evidence="3" id="KW-1185">Reference proteome</keyword>
<dbReference type="SUPFAM" id="SSF53474">
    <property type="entry name" value="alpha/beta-Hydrolases"/>
    <property type="match status" value="1"/>
</dbReference>
<reference evidence="2 3" key="1">
    <citation type="submission" date="2023-11" db="EMBL/GenBank/DDBJ databases">
        <authorList>
            <person name="Xu M."/>
            <person name="Jiang T."/>
        </authorList>
    </citation>
    <scope>NUCLEOTIDE SEQUENCE [LARGE SCALE GENOMIC DNA]</scope>
    <source>
        <strain evidence="2 3">SD</strain>
    </source>
</reference>
<dbReference type="PANTHER" id="PTHR43433:SF5">
    <property type="entry name" value="AB HYDROLASE-1 DOMAIN-CONTAINING PROTEIN"/>
    <property type="match status" value="1"/>
</dbReference>
<dbReference type="Pfam" id="PF00561">
    <property type="entry name" value="Abhydrolase_1"/>
    <property type="match status" value="1"/>
</dbReference>
<dbReference type="Proteomes" id="UP001277761">
    <property type="component" value="Unassembled WGS sequence"/>
</dbReference>
<name>A0ABU4VKM2_9ACTN</name>
<dbReference type="GO" id="GO:0016787">
    <property type="term" value="F:hydrolase activity"/>
    <property type="evidence" value="ECO:0007669"/>
    <property type="project" value="UniProtKB-KW"/>
</dbReference>
<evidence type="ECO:0000259" key="1">
    <source>
        <dbReference type="Pfam" id="PF00561"/>
    </source>
</evidence>
<evidence type="ECO:0000313" key="2">
    <source>
        <dbReference type="EMBL" id="MDX8152234.1"/>
    </source>
</evidence>
<comment type="caution">
    <text evidence="2">The sequence shown here is derived from an EMBL/GenBank/DDBJ whole genome shotgun (WGS) entry which is preliminary data.</text>
</comment>
<sequence length="299" mass="32279">MPIVRISREIELAYDTFGDPADPPVLLVMGFGAQMIAWHDEFCRLLAYRGRFVVRYDNRDSGLSTRLDDHPVDLAAFIGALTAGDRATAAAMIPYGLRDLAADGIGLLRALDLDRAHVVGASMGGMIAQTMAIEFPDAVLSLTSMMSTTGEPEYGQASPEAQQLLLTPKPPDREGYVAASERELLWASRRYGDREAIRELAGASWDRAYYPAGVPRQLGAIVLAEPRSDALRALDVPTLVIHGLDDVLIDPSGGRRTAELVPGARLLLLEDMGHDRPRPLWGTLVDAIAEHTAGAPATA</sequence>
<proteinExistence type="predicted"/>
<protein>
    <submittedName>
        <fullName evidence="2">Alpha/beta fold hydrolase</fullName>
    </submittedName>
</protein>
<dbReference type="EMBL" id="JAXAVX010000005">
    <property type="protein sequence ID" value="MDX8152234.1"/>
    <property type="molecule type" value="Genomic_DNA"/>
</dbReference>
<dbReference type="Gene3D" id="3.40.50.1820">
    <property type="entry name" value="alpha/beta hydrolase"/>
    <property type="match status" value="1"/>
</dbReference>
<dbReference type="InterPro" id="IPR050471">
    <property type="entry name" value="AB_hydrolase"/>
</dbReference>
<accession>A0ABU4VKM2</accession>
<dbReference type="RefSeq" id="WP_319954390.1">
    <property type="nucleotide sequence ID" value="NZ_JAXAVX010000005.1"/>
</dbReference>
<dbReference type="InterPro" id="IPR000073">
    <property type="entry name" value="AB_hydrolase_1"/>
</dbReference>
<dbReference type="PANTHER" id="PTHR43433">
    <property type="entry name" value="HYDROLASE, ALPHA/BETA FOLD FAMILY PROTEIN"/>
    <property type="match status" value="1"/>
</dbReference>
<feature type="domain" description="AB hydrolase-1" evidence="1">
    <location>
        <begin position="23"/>
        <end position="274"/>
    </location>
</feature>